<sequence length="191" mass="22345">LQLKQKKYTSEAEEAFLRHARVLSAPVNYEDYMRHPLFGDFDFLFGEEEPDPNGQVYVQFEDERGSEEQTETDVKNLEGRTRMSLQQLKEQILGTSEGMEGFKEFLSNTAGYALLNFWLDCEYYKDAMENFEDESSNDIRNRLFRFVYTLDNVGRGGEGTRGMVKNNLETVWEGEGRWTNYGYIHGHTRQI</sequence>
<dbReference type="GO" id="GO:0009966">
    <property type="term" value="P:regulation of signal transduction"/>
    <property type="evidence" value="ECO:0007669"/>
    <property type="project" value="InterPro"/>
</dbReference>
<dbReference type="InterPro" id="IPR042651">
    <property type="entry name" value="Rgs22"/>
</dbReference>
<dbReference type="EMBL" id="KV599058">
    <property type="protein sequence ID" value="OPL20851.1"/>
    <property type="molecule type" value="Genomic_DNA"/>
</dbReference>
<gene>
    <name evidence="2" type="ORF">AM593_06284</name>
</gene>
<dbReference type="PROSITE" id="PS50132">
    <property type="entry name" value="RGS"/>
    <property type="match status" value="1"/>
</dbReference>
<dbReference type="Proteomes" id="UP000266721">
    <property type="component" value="Unassembled WGS sequence"/>
</dbReference>
<evidence type="ECO:0000259" key="1">
    <source>
        <dbReference type="PROSITE" id="PS50132"/>
    </source>
</evidence>
<dbReference type="GO" id="GO:0005634">
    <property type="term" value="C:nucleus"/>
    <property type="evidence" value="ECO:0007669"/>
    <property type="project" value="TreeGrafter"/>
</dbReference>
<dbReference type="SUPFAM" id="SSF48097">
    <property type="entry name" value="Regulator of G-protein signaling, RGS"/>
    <property type="match status" value="1"/>
</dbReference>
<reference evidence="2 3" key="1">
    <citation type="journal article" date="2016" name="PLoS ONE">
        <title>A First Insight into the Genome of the Filter-Feeder Mussel Mytilus galloprovincialis.</title>
        <authorList>
            <person name="Murgarella M."/>
            <person name="Puiu D."/>
            <person name="Novoa B."/>
            <person name="Figueras A."/>
            <person name="Posada D."/>
            <person name="Canchaya C."/>
        </authorList>
    </citation>
    <scope>NUCLEOTIDE SEQUENCE [LARGE SCALE GENOMIC DNA]</scope>
    <source>
        <tissue evidence="2">Muscle</tissue>
    </source>
</reference>
<dbReference type="Gene3D" id="1.10.167.10">
    <property type="entry name" value="Regulator of G-protein Signalling 4, domain 2"/>
    <property type="match status" value="1"/>
</dbReference>
<organism evidence="2 3">
    <name type="scientific">Mytilus galloprovincialis</name>
    <name type="common">Mediterranean mussel</name>
    <dbReference type="NCBI Taxonomy" id="29158"/>
    <lineage>
        <taxon>Eukaryota</taxon>
        <taxon>Metazoa</taxon>
        <taxon>Spiralia</taxon>
        <taxon>Lophotrochozoa</taxon>
        <taxon>Mollusca</taxon>
        <taxon>Bivalvia</taxon>
        <taxon>Autobranchia</taxon>
        <taxon>Pteriomorphia</taxon>
        <taxon>Mytilida</taxon>
        <taxon>Mytiloidea</taxon>
        <taxon>Mytilidae</taxon>
        <taxon>Mytilinae</taxon>
        <taxon>Mytilus</taxon>
    </lineage>
</organism>
<dbReference type="GO" id="GO:0001965">
    <property type="term" value="F:G-protein alpha-subunit binding"/>
    <property type="evidence" value="ECO:0007669"/>
    <property type="project" value="InterPro"/>
</dbReference>
<protein>
    <recommendedName>
        <fullName evidence="1">RGS domain-containing protein</fullName>
    </recommendedName>
</protein>
<dbReference type="PANTHER" id="PTHR46583">
    <property type="entry name" value="REGULATOR OF G-PROTEIN SIGNALING 22"/>
    <property type="match status" value="1"/>
</dbReference>
<feature type="domain" description="RGS" evidence="1">
    <location>
        <begin position="90"/>
        <end position="149"/>
    </location>
</feature>
<feature type="non-terminal residue" evidence="2">
    <location>
        <position position="1"/>
    </location>
</feature>
<evidence type="ECO:0000313" key="2">
    <source>
        <dbReference type="EMBL" id="OPL20851.1"/>
    </source>
</evidence>
<keyword evidence="3" id="KW-1185">Reference proteome</keyword>
<accession>A0A3R5TMC5</accession>
<dbReference type="AlphaFoldDB" id="A0A3R5TMC5"/>
<dbReference type="InterPro" id="IPR044926">
    <property type="entry name" value="RGS_subdomain_2"/>
</dbReference>
<dbReference type="PANTHER" id="PTHR46583:SF2">
    <property type="entry name" value="RGS DOMAIN-CONTAINING PROTEIN"/>
    <property type="match status" value="1"/>
</dbReference>
<evidence type="ECO:0000313" key="3">
    <source>
        <dbReference type="Proteomes" id="UP000266721"/>
    </source>
</evidence>
<dbReference type="GO" id="GO:0005737">
    <property type="term" value="C:cytoplasm"/>
    <property type="evidence" value="ECO:0007669"/>
    <property type="project" value="TreeGrafter"/>
</dbReference>
<dbReference type="InterPro" id="IPR016137">
    <property type="entry name" value="RGS"/>
</dbReference>
<dbReference type="InterPro" id="IPR036305">
    <property type="entry name" value="RGS_sf"/>
</dbReference>
<feature type="non-terminal residue" evidence="2">
    <location>
        <position position="191"/>
    </location>
</feature>
<proteinExistence type="predicted"/>
<dbReference type="Pfam" id="PF00615">
    <property type="entry name" value="RGS"/>
    <property type="match status" value="1"/>
</dbReference>
<name>A0A3R5TMC5_MYTGA</name>